<protein>
    <recommendedName>
        <fullName evidence="3">non-specific serine/threonine protein kinase</fullName>
        <ecNumber evidence="3">2.7.11.1</ecNumber>
    </recommendedName>
    <alternativeName>
        <fullName evidence="17">Nori-2</fullName>
    </alternativeName>
    <alternativeName>
        <fullName evidence="18">TP53-regulating kinase</fullName>
    </alternativeName>
    <alternativeName>
        <fullName evidence="19">p53-related protein kinase</fullName>
    </alternativeName>
</protein>
<evidence type="ECO:0000256" key="13">
    <source>
        <dbReference type="ARBA" id="ARBA00047899"/>
    </source>
</evidence>
<evidence type="ECO:0000256" key="14">
    <source>
        <dbReference type="ARBA" id="ARBA00048679"/>
    </source>
</evidence>
<dbReference type="FunFam" id="1.10.510.10:FF:000323">
    <property type="entry name" value="TP53-regulating kinase, putative"/>
    <property type="match status" value="1"/>
</dbReference>
<keyword evidence="10" id="KW-0378">Hydrolase</keyword>
<organism evidence="21 22">
    <name type="scientific">Popillia japonica</name>
    <name type="common">Japanese beetle</name>
    <dbReference type="NCBI Taxonomy" id="7064"/>
    <lineage>
        <taxon>Eukaryota</taxon>
        <taxon>Metazoa</taxon>
        <taxon>Ecdysozoa</taxon>
        <taxon>Arthropoda</taxon>
        <taxon>Hexapoda</taxon>
        <taxon>Insecta</taxon>
        <taxon>Pterygota</taxon>
        <taxon>Neoptera</taxon>
        <taxon>Endopterygota</taxon>
        <taxon>Coleoptera</taxon>
        <taxon>Polyphaga</taxon>
        <taxon>Scarabaeiformia</taxon>
        <taxon>Scarabaeidae</taxon>
        <taxon>Rutelinae</taxon>
        <taxon>Popillia</taxon>
    </lineage>
</organism>
<evidence type="ECO:0000256" key="19">
    <source>
        <dbReference type="ARBA" id="ARBA00081359"/>
    </source>
</evidence>
<comment type="caution">
    <text evidence="21">The sequence shown here is derived from an EMBL/GenBank/DDBJ whole genome shotgun (WGS) entry which is preliminary data.</text>
</comment>
<keyword evidence="8" id="KW-0547">Nucleotide-binding</keyword>
<dbReference type="GO" id="GO:0005829">
    <property type="term" value="C:cytosol"/>
    <property type="evidence" value="ECO:0007669"/>
    <property type="project" value="TreeGrafter"/>
</dbReference>
<dbReference type="GO" id="GO:0005524">
    <property type="term" value="F:ATP binding"/>
    <property type="evidence" value="ECO:0007669"/>
    <property type="project" value="UniProtKB-KW"/>
</dbReference>
<dbReference type="InterPro" id="IPR000719">
    <property type="entry name" value="Prot_kinase_dom"/>
</dbReference>
<keyword evidence="12" id="KW-0539">Nucleus</keyword>
<dbReference type="InterPro" id="IPR008266">
    <property type="entry name" value="Tyr_kinase_AS"/>
</dbReference>
<evidence type="ECO:0000256" key="6">
    <source>
        <dbReference type="ARBA" id="ARBA00022679"/>
    </source>
</evidence>
<evidence type="ECO:0000256" key="1">
    <source>
        <dbReference type="ARBA" id="ARBA00004123"/>
    </source>
</evidence>
<proteinExistence type="inferred from homology"/>
<dbReference type="EC" id="2.7.11.1" evidence="3"/>
<keyword evidence="11" id="KW-0067">ATP-binding</keyword>
<keyword evidence="4" id="KW-0723">Serine/threonine-protein kinase</keyword>
<keyword evidence="9" id="KW-0418">Kinase</keyword>
<dbReference type="Gene3D" id="3.30.200.20">
    <property type="entry name" value="Phosphorylase Kinase, domain 1"/>
    <property type="match status" value="1"/>
</dbReference>
<comment type="catalytic activity">
    <reaction evidence="14">
        <text>L-seryl-[protein] + ATP = O-phospho-L-seryl-[protein] + ADP + H(+)</text>
        <dbReference type="Rhea" id="RHEA:17989"/>
        <dbReference type="Rhea" id="RHEA-COMP:9863"/>
        <dbReference type="Rhea" id="RHEA-COMP:11604"/>
        <dbReference type="ChEBI" id="CHEBI:15378"/>
        <dbReference type="ChEBI" id="CHEBI:29999"/>
        <dbReference type="ChEBI" id="CHEBI:30616"/>
        <dbReference type="ChEBI" id="CHEBI:83421"/>
        <dbReference type="ChEBI" id="CHEBI:456216"/>
        <dbReference type="EC" id="2.7.11.1"/>
    </reaction>
</comment>
<evidence type="ECO:0000256" key="17">
    <source>
        <dbReference type="ARBA" id="ARBA00079584"/>
    </source>
</evidence>
<dbReference type="NCBIfam" id="TIGR03724">
    <property type="entry name" value="arch_bud32"/>
    <property type="match status" value="1"/>
</dbReference>
<evidence type="ECO:0000256" key="5">
    <source>
        <dbReference type="ARBA" id="ARBA00022553"/>
    </source>
</evidence>
<evidence type="ECO:0000256" key="12">
    <source>
        <dbReference type="ARBA" id="ARBA00023242"/>
    </source>
</evidence>
<gene>
    <name evidence="21" type="ORF">QE152_g8420</name>
</gene>
<evidence type="ECO:0000256" key="15">
    <source>
        <dbReference type="ARBA" id="ARBA00056624"/>
    </source>
</evidence>
<keyword evidence="5" id="KW-0597">Phosphoprotein</keyword>
<dbReference type="EMBL" id="JASPKY010000067">
    <property type="protein sequence ID" value="KAK9743624.1"/>
    <property type="molecule type" value="Genomic_DNA"/>
</dbReference>
<evidence type="ECO:0000256" key="10">
    <source>
        <dbReference type="ARBA" id="ARBA00022801"/>
    </source>
</evidence>
<reference evidence="21 22" key="1">
    <citation type="journal article" date="2024" name="BMC Genomics">
        <title>De novo assembly and annotation of Popillia japonica's genome with initial clues to its potential as an invasive pest.</title>
        <authorList>
            <person name="Cucini C."/>
            <person name="Boschi S."/>
            <person name="Funari R."/>
            <person name="Cardaioli E."/>
            <person name="Iannotti N."/>
            <person name="Marturano G."/>
            <person name="Paoli F."/>
            <person name="Bruttini M."/>
            <person name="Carapelli A."/>
            <person name="Frati F."/>
            <person name="Nardi F."/>
        </authorList>
    </citation>
    <scope>NUCLEOTIDE SEQUENCE [LARGE SCALE GENOMIC DNA]</scope>
    <source>
        <strain evidence="21">DMR45628</strain>
    </source>
</reference>
<evidence type="ECO:0000256" key="3">
    <source>
        <dbReference type="ARBA" id="ARBA00012513"/>
    </source>
</evidence>
<dbReference type="PROSITE" id="PS50011">
    <property type="entry name" value="PROTEIN_KINASE_DOM"/>
    <property type="match status" value="1"/>
</dbReference>
<keyword evidence="22" id="KW-1185">Reference proteome</keyword>
<dbReference type="Proteomes" id="UP001458880">
    <property type="component" value="Unassembled WGS sequence"/>
</dbReference>
<evidence type="ECO:0000256" key="8">
    <source>
        <dbReference type="ARBA" id="ARBA00022741"/>
    </source>
</evidence>
<dbReference type="Pfam" id="PF06293">
    <property type="entry name" value="Kdo"/>
    <property type="match status" value="1"/>
</dbReference>
<dbReference type="PANTHER" id="PTHR12209">
    <property type="entry name" value="NON-SPECIFIC SERINE/THREONINE PROTEIN KINASE"/>
    <property type="match status" value="1"/>
</dbReference>
<dbReference type="InterPro" id="IPR022495">
    <property type="entry name" value="Bud32"/>
</dbReference>
<feature type="domain" description="Protein kinase" evidence="20">
    <location>
        <begin position="1"/>
        <end position="225"/>
    </location>
</feature>
<dbReference type="GO" id="GO:0005634">
    <property type="term" value="C:nucleus"/>
    <property type="evidence" value="ECO:0007669"/>
    <property type="project" value="UniProtKB-SubCell"/>
</dbReference>
<dbReference type="AlphaFoldDB" id="A0AAW1M3A5"/>
<evidence type="ECO:0000256" key="18">
    <source>
        <dbReference type="ARBA" id="ARBA00080585"/>
    </source>
</evidence>
<comment type="similarity">
    <text evidence="2">Belongs to the protein kinase superfamily. BUD32 family.</text>
</comment>
<accession>A0AAW1M3A5</accession>
<evidence type="ECO:0000313" key="22">
    <source>
        <dbReference type="Proteomes" id="UP001458880"/>
    </source>
</evidence>
<evidence type="ECO:0000256" key="2">
    <source>
        <dbReference type="ARBA" id="ARBA00010630"/>
    </source>
</evidence>
<keyword evidence="6" id="KW-0808">Transferase</keyword>
<comment type="catalytic activity">
    <reaction evidence="13">
        <text>L-threonyl-[protein] + ATP = O-phospho-L-threonyl-[protein] + ADP + H(+)</text>
        <dbReference type="Rhea" id="RHEA:46608"/>
        <dbReference type="Rhea" id="RHEA-COMP:11060"/>
        <dbReference type="Rhea" id="RHEA-COMP:11605"/>
        <dbReference type="ChEBI" id="CHEBI:15378"/>
        <dbReference type="ChEBI" id="CHEBI:30013"/>
        <dbReference type="ChEBI" id="CHEBI:30616"/>
        <dbReference type="ChEBI" id="CHEBI:61977"/>
        <dbReference type="ChEBI" id="CHEBI:456216"/>
        <dbReference type="EC" id="2.7.11.1"/>
    </reaction>
</comment>
<sequence>MEDFKLIKQGAESKLFKGRYLGVPALVKDRFKKAYRHSTLDDTLMKERIKAEVRAILKCKSVGIRTPTLYLVDLHRRSIYMEYFPHSVTAKEFIFNANESLIEILSVYIGKLLGKMHANNIVHGDLTTSNILISNKKKIDIFYETFDNLELILIDFGLSHTESTVEDKAVDLYVLERAILSTHTTTCNIFTLILNGYKAENKSCIEVFNKLEEVRARGRKRTMVG</sequence>
<evidence type="ECO:0000259" key="20">
    <source>
        <dbReference type="PROSITE" id="PS50011"/>
    </source>
</evidence>
<dbReference type="GO" id="GO:0070525">
    <property type="term" value="P:tRNA threonylcarbamoyladenosine metabolic process"/>
    <property type="evidence" value="ECO:0007669"/>
    <property type="project" value="TreeGrafter"/>
</dbReference>
<dbReference type="SUPFAM" id="SSF56112">
    <property type="entry name" value="Protein kinase-like (PK-like)"/>
    <property type="match status" value="1"/>
</dbReference>
<evidence type="ECO:0000256" key="7">
    <source>
        <dbReference type="ARBA" id="ARBA00022694"/>
    </source>
</evidence>
<dbReference type="GO" id="GO:0008033">
    <property type="term" value="P:tRNA processing"/>
    <property type="evidence" value="ECO:0007669"/>
    <property type="project" value="UniProtKB-KW"/>
</dbReference>
<comment type="function">
    <text evidence="15">Component of the EKC/KEOPS complex that is required for the formation of a threonylcarbamoyl group on adenosine at position 37 (t(6)A37) in tRNAs that read codons beginning with adenine. The complex is probably involved in the transfer of the threonylcarbamoyl moiety of threonylcarbamoyl-AMP (TC-AMP) to the N6 group of A37. TP53RK has ATPase activity in the context of the EKC/KEOPS complex and likely plays a supporting role to the catalytic subunit OSGEP. Atypical protein kinase that phosphorylates 'Ser-15' of p53/TP53 protein and may therefore participate in its activation.</text>
</comment>
<evidence type="ECO:0000256" key="4">
    <source>
        <dbReference type="ARBA" id="ARBA00022527"/>
    </source>
</evidence>
<comment type="subunit">
    <text evidence="16">Component of the EKC/KEOPS complex composed of at least GON7, TP53RK, TPRKB, OSGEP and LAGE3; the whole complex dimerizes.</text>
</comment>
<keyword evidence="7" id="KW-0819">tRNA processing</keyword>
<dbReference type="GO" id="GO:0004674">
    <property type="term" value="F:protein serine/threonine kinase activity"/>
    <property type="evidence" value="ECO:0007669"/>
    <property type="project" value="UniProtKB-KW"/>
</dbReference>
<evidence type="ECO:0000256" key="11">
    <source>
        <dbReference type="ARBA" id="ARBA00022840"/>
    </source>
</evidence>
<evidence type="ECO:0000313" key="21">
    <source>
        <dbReference type="EMBL" id="KAK9743624.1"/>
    </source>
</evidence>
<dbReference type="InterPro" id="IPR011009">
    <property type="entry name" value="Kinase-like_dom_sf"/>
</dbReference>
<evidence type="ECO:0000256" key="16">
    <source>
        <dbReference type="ARBA" id="ARBA00062157"/>
    </source>
</evidence>
<dbReference type="PANTHER" id="PTHR12209:SF0">
    <property type="entry name" value="EKC_KEOPS COMPLEX SUBUNIT TP53RK"/>
    <property type="match status" value="1"/>
</dbReference>
<comment type="subcellular location">
    <subcellularLocation>
        <location evidence="1">Nucleus</location>
    </subcellularLocation>
</comment>
<dbReference type="GO" id="GO:0016787">
    <property type="term" value="F:hydrolase activity"/>
    <property type="evidence" value="ECO:0007669"/>
    <property type="project" value="UniProtKB-KW"/>
</dbReference>
<dbReference type="PROSITE" id="PS00109">
    <property type="entry name" value="PROTEIN_KINASE_TYR"/>
    <property type="match status" value="1"/>
</dbReference>
<evidence type="ECO:0000256" key="9">
    <source>
        <dbReference type="ARBA" id="ARBA00022777"/>
    </source>
</evidence>
<dbReference type="GO" id="GO:0000408">
    <property type="term" value="C:EKC/KEOPS complex"/>
    <property type="evidence" value="ECO:0007669"/>
    <property type="project" value="TreeGrafter"/>
</dbReference>
<dbReference type="Gene3D" id="1.10.510.10">
    <property type="entry name" value="Transferase(Phosphotransferase) domain 1"/>
    <property type="match status" value="1"/>
</dbReference>
<name>A0AAW1M3A5_POPJA</name>
<dbReference type="FunFam" id="3.30.200.20:FF:000201">
    <property type="entry name" value="TP53-regulating kinase isoform X1"/>
    <property type="match status" value="1"/>
</dbReference>